<evidence type="ECO:0000313" key="1">
    <source>
        <dbReference type="EMBL" id="SCB53174.1"/>
    </source>
</evidence>
<protein>
    <submittedName>
        <fullName evidence="1">Uncharacterized protein</fullName>
    </submittedName>
</protein>
<dbReference type="Proteomes" id="UP000183174">
    <property type="component" value="Unassembled WGS sequence"/>
</dbReference>
<sequence>MHAHSWDWREWPHLGAGIVIKLEPEQIEANNAKGRSVIRAHRLETMGYAHELCVILCDIAGPSVGSQPSQATRDAP</sequence>
<dbReference type="AlphaFoldDB" id="A0A1C3XMF8"/>
<proteinExistence type="predicted"/>
<evidence type="ECO:0000313" key="2">
    <source>
        <dbReference type="Proteomes" id="UP000183174"/>
    </source>
</evidence>
<organism evidence="1 2">
    <name type="scientific">Bradyrhizobium yuanmingense</name>
    <dbReference type="NCBI Taxonomy" id="108015"/>
    <lineage>
        <taxon>Bacteria</taxon>
        <taxon>Pseudomonadati</taxon>
        <taxon>Pseudomonadota</taxon>
        <taxon>Alphaproteobacteria</taxon>
        <taxon>Hyphomicrobiales</taxon>
        <taxon>Nitrobacteraceae</taxon>
        <taxon>Bradyrhizobium</taxon>
    </lineage>
</organism>
<reference evidence="1 2" key="1">
    <citation type="submission" date="2016-08" db="EMBL/GenBank/DDBJ databases">
        <authorList>
            <person name="Seilhamer J.J."/>
        </authorList>
    </citation>
    <scope>NUCLEOTIDE SEQUENCE [LARGE SCALE GENOMIC DNA]</scope>
    <source>
        <strain evidence="1 2">CCBAU 10071</strain>
    </source>
</reference>
<accession>A0A1C3XMF8</accession>
<dbReference type="EMBL" id="FMAE01000051">
    <property type="protein sequence ID" value="SCB53174.1"/>
    <property type="molecule type" value="Genomic_DNA"/>
</dbReference>
<gene>
    <name evidence="1" type="ORF">GA0061099_10514</name>
</gene>
<name>A0A1C3XMF8_9BRAD</name>